<evidence type="ECO:0000313" key="3">
    <source>
        <dbReference type="Proteomes" id="UP001205566"/>
    </source>
</evidence>
<gene>
    <name evidence="2" type="ORF">HXX02_00255</name>
</gene>
<keyword evidence="1" id="KW-1133">Transmembrane helix</keyword>
<dbReference type="RefSeq" id="WP_255872803.1">
    <property type="nucleotide sequence ID" value="NZ_JACASI010000008.1"/>
</dbReference>
<protein>
    <submittedName>
        <fullName evidence="2">Uncharacterized protein</fullName>
    </submittedName>
</protein>
<keyword evidence="1" id="KW-0472">Membrane</keyword>
<accession>A0ABT1NX48</accession>
<proteinExistence type="predicted"/>
<evidence type="ECO:0000313" key="2">
    <source>
        <dbReference type="EMBL" id="MCQ3827867.1"/>
    </source>
</evidence>
<keyword evidence="3" id="KW-1185">Reference proteome</keyword>
<feature type="transmembrane region" description="Helical" evidence="1">
    <location>
        <begin position="86"/>
        <end position="106"/>
    </location>
</feature>
<reference evidence="2" key="1">
    <citation type="thesis" date="2020" institute="Technische Universitat Dresden" country="Dresden, Germany">
        <title>The Agarolytic System of Microbulbifer elongatus PORT2, Isolated from Batu Karas, Pangandaran West Java Indonesia.</title>
        <authorList>
            <person name="Anggraeni S.R."/>
        </authorList>
    </citation>
    <scope>NUCLEOTIDE SEQUENCE</scope>
    <source>
        <strain evidence="2">PORT2</strain>
    </source>
</reference>
<keyword evidence="1" id="KW-0812">Transmembrane</keyword>
<dbReference type="EMBL" id="JACASI010000008">
    <property type="protein sequence ID" value="MCQ3827867.1"/>
    <property type="molecule type" value="Genomic_DNA"/>
</dbReference>
<name>A0ABT1NX48_9GAMM</name>
<evidence type="ECO:0000256" key="1">
    <source>
        <dbReference type="SAM" id="Phobius"/>
    </source>
</evidence>
<feature type="transmembrane region" description="Helical" evidence="1">
    <location>
        <begin position="6"/>
        <end position="24"/>
    </location>
</feature>
<feature type="transmembrane region" description="Helical" evidence="1">
    <location>
        <begin position="31"/>
        <end position="48"/>
    </location>
</feature>
<sequence>MESKKAASIFLVVYIVFSLLSLAIGPWVSSFIGTPIAWIGVFLGPASFLLNVESYLFKEIYLISTLCFLVVVGLIIYMPKNKLLKCIFGVSWLASGYIGVGFFLGLQQI</sequence>
<feature type="transmembrane region" description="Helical" evidence="1">
    <location>
        <begin position="60"/>
        <end position="79"/>
    </location>
</feature>
<organism evidence="2 3">
    <name type="scientific">Microbulbifer elongatus</name>
    <dbReference type="NCBI Taxonomy" id="86173"/>
    <lineage>
        <taxon>Bacteria</taxon>
        <taxon>Pseudomonadati</taxon>
        <taxon>Pseudomonadota</taxon>
        <taxon>Gammaproteobacteria</taxon>
        <taxon>Cellvibrionales</taxon>
        <taxon>Microbulbiferaceae</taxon>
        <taxon>Microbulbifer</taxon>
    </lineage>
</organism>
<comment type="caution">
    <text evidence="2">The sequence shown here is derived from an EMBL/GenBank/DDBJ whole genome shotgun (WGS) entry which is preliminary data.</text>
</comment>
<dbReference type="Proteomes" id="UP001205566">
    <property type="component" value="Unassembled WGS sequence"/>
</dbReference>